<evidence type="ECO:0000313" key="1">
    <source>
        <dbReference type="EnsemblMetazoa" id="SMAR007873-PA"/>
    </source>
</evidence>
<sequence>MPSVVERTNEGQQLEDAIAFIFIYFYLNRGIIQLEEEPPLFEMQFSRFLAFQLSVSCLVPCTLKENRRKFDSVLAFPARSVMLRPVHVI</sequence>
<dbReference type="Proteomes" id="UP000014500">
    <property type="component" value="Unassembled WGS sequence"/>
</dbReference>
<reference evidence="2" key="1">
    <citation type="submission" date="2011-05" db="EMBL/GenBank/DDBJ databases">
        <authorList>
            <person name="Richards S.R."/>
            <person name="Qu J."/>
            <person name="Jiang H."/>
            <person name="Jhangiani S.N."/>
            <person name="Agravi P."/>
            <person name="Goodspeed R."/>
            <person name="Gross S."/>
            <person name="Mandapat C."/>
            <person name="Jackson L."/>
            <person name="Mathew T."/>
            <person name="Pu L."/>
            <person name="Thornton R."/>
            <person name="Saada N."/>
            <person name="Wilczek-Boney K.B."/>
            <person name="Lee S."/>
            <person name="Kovar C."/>
            <person name="Wu Y."/>
            <person name="Scherer S.E."/>
            <person name="Worley K.C."/>
            <person name="Muzny D.M."/>
            <person name="Gibbs R."/>
        </authorList>
    </citation>
    <scope>NUCLEOTIDE SEQUENCE</scope>
    <source>
        <strain evidence="2">Brora</strain>
    </source>
</reference>
<proteinExistence type="predicted"/>
<accession>T1J2S5</accession>
<protein>
    <submittedName>
        <fullName evidence="1">Uncharacterized protein</fullName>
    </submittedName>
</protein>
<dbReference type="AlphaFoldDB" id="T1J2S5"/>
<reference evidence="1" key="2">
    <citation type="submission" date="2015-02" db="UniProtKB">
        <authorList>
            <consortium name="EnsemblMetazoa"/>
        </authorList>
    </citation>
    <scope>IDENTIFICATION</scope>
</reference>
<name>T1J2S5_STRMM</name>
<dbReference type="EnsemblMetazoa" id="SMAR007873-RA">
    <property type="protein sequence ID" value="SMAR007873-PA"/>
    <property type="gene ID" value="SMAR007873"/>
</dbReference>
<organism evidence="1 2">
    <name type="scientific">Strigamia maritima</name>
    <name type="common">European centipede</name>
    <name type="synonym">Geophilus maritimus</name>
    <dbReference type="NCBI Taxonomy" id="126957"/>
    <lineage>
        <taxon>Eukaryota</taxon>
        <taxon>Metazoa</taxon>
        <taxon>Ecdysozoa</taxon>
        <taxon>Arthropoda</taxon>
        <taxon>Myriapoda</taxon>
        <taxon>Chilopoda</taxon>
        <taxon>Pleurostigmophora</taxon>
        <taxon>Geophilomorpha</taxon>
        <taxon>Linotaeniidae</taxon>
        <taxon>Strigamia</taxon>
    </lineage>
</organism>
<evidence type="ECO:0000313" key="2">
    <source>
        <dbReference type="Proteomes" id="UP000014500"/>
    </source>
</evidence>
<dbReference type="HOGENOM" id="CLU_2457640_0_0_1"/>
<keyword evidence="2" id="KW-1185">Reference proteome</keyword>
<dbReference type="EMBL" id="JH431808">
    <property type="status" value="NOT_ANNOTATED_CDS"/>
    <property type="molecule type" value="Genomic_DNA"/>
</dbReference>